<evidence type="ECO:0000313" key="4">
    <source>
        <dbReference type="Proteomes" id="UP000640531"/>
    </source>
</evidence>
<dbReference type="PANTHER" id="PTHR34301">
    <property type="entry name" value="DNA-BINDING PROTEIN-RELATED"/>
    <property type="match status" value="1"/>
</dbReference>
<organism evidence="3 4">
    <name type="scientific">Anabaena lutea FACHB-196</name>
    <dbReference type="NCBI Taxonomy" id="2692881"/>
    <lineage>
        <taxon>Bacteria</taxon>
        <taxon>Bacillati</taxon>
        <taxon>Cyanobacteriota</taxon>
        <taxon>Cyanophyceae</taxon>
        <taxon>Nostocales</taxon>
        <taxon>Nostocaceae</taxon>
        <taxon>Anabaena</taxon>
    </lineage>
</organism>
<dbReference type="SUPFAM" id="SSF52540">
    <property type="entry name" value="P-loop containing nucleoside triphosphate hydrolases"/>
    <property type="match status" value="1"/>
</dbReference>
<proteinExistence type="predicted"/>
<comment type="caution">
    <text evidence="3">The sequence shown here is derived from an EMBL/GenBank/DDBJ whole genome shotgun (WGS) entry which is preliminary data.</text>
</comment>
<dbReference type="InterPro" id="IPR049052">
    <property type="entry name" value="nSTAND1"/>
</dbReference>
<evidence type="ECO:0000259" key="2">
    <source>
        <dbReference type="Pfam" id="PF20703"/>
    </source>
</evidence>
<dbReference type="Gene3D" id="3.40.50.300">
    <property type="entry name" value="P-loop containing nucleotide triphosphate hydrolases"/>
    <property type="match status" value="1"/>
</dbReference>
<sequence length="787" mass="90078">MTTLVINPYKAGPPVTGSDFYGRKDLLAKVNQALASSNVVLLQGQRRIGKSSFLQKLYNFLKDEKSGMGKVLPLVPVIFDIQRYVQDTLPQFQNHLANAIAKEINIEVPTLNQWESSHTLFRDEWLPQVFENLGNQELVIIVDEFDNLGEQTINKSTEVLVSFLGELVKGEHQLKWVLTVGKDIGKLPIQYDPIVSSSKEERISFFSQPETKQLIIQPTFGILTYEETAIDRIYELTNGQPHLTQALCSEVFEYVVLDEEREIATVNDVNFVIPKTLQAYQGAIASIARVPTIEERVLATVASLTSDIKKANRDNIVHLLMENRVHLNREELNNTLESLIKWELLKGNNQAIGVAVEIVRIWVTENIPLEPSREEEIDIHQILANNRCELADKARQAGSYDFAIKDYKEVLVHIPNHCSALRGLADIYYLTEDLAGRAEALCKLYLYDHNVLPEMVEALAKYAQYAENKGDFSVASEQYEKLIKLQNSNEWQRGLIRNLTEQLEKCLEEVETLLNIEQRNNSFDPEEELAFIQEIPDEEDLTGKTQEIQKIKQIEEFETQNQHNAMKNNSDLSSETKINHRTYIVQRNSSISPIDLARKQEKIRSEKIRILESKIISIQEKIIKNNFNLSTDNDEYIYDNLKIQEQKVWVVLTRIQISKADINPATAAKLVLSLEEAEVQLSNKELRIITSYAVQDFSALFITILFIAYIVLVFLFIKQYLVGWIINIFIAFLTIFIACICFIGIFTPIILLLSGIFDKIEEIYHPLIIMIAKTKLKTLKTTLEDKS</sequence>
<feature type="transmembrane region" description="Helical" evidence="1">
    <location>
        <begin position="724"/>
        <end position="757"/>
    </location>
</feature>
<accession>A0ABR8FEG7</accession>
<feature type="transmembrane region" description="Helical" evidence="1">
    <location>
        <begin position="697"/>
        <end position="717"/>
    </location>
</feature>
<dbReference type="PANTHER" id="PTHR34301:SF8">
    <property type="entry name" value="ATPASE DOMAIN-CONTAINING PROTEIN"/>
    <property type="match status" value="1"/>
</dbReference>
<gene>
    <name evidence="3" type="ORF">H6G59_10805</name>
</gene>
<dbReference type="Proteomes" id="UP000640531">
    <property type="component" value="Unassembled WGS sequence"/>
</dbReference>
<dbReference type="EMBL" id="JACJST010000008">
    <property type="protein sequence ID" value="MBD2568383.1"/>
    <property type="molecule type" value="Genomic_DNA"/>
</dbReference>
<keyword evidence="1" id="KW-0472">Membrane</keyword>
<keyword evidence="1" id="KW-0812">Transmembrane</keyword>
<dbReference type="Pfam" id="PF20703">
    <property type="entry name" value="nSTAND1"/>
    <property type="match status" value="1"/>
</dbReference>
<protein>
    <recommendedName>
        <fullName evidence="2">Novel STAND NTPase 1 domain-containing protein</fullName>
    </recommendedName>
</protein>
<dbReference type="SUPFAM" id="SSF48452">
    <property type="entry name" value="TPR-like"/>
    <property type="match status" value="1"/>
</dbReference>
<dbReference type="RefSeq" id="WP_190714270.1">
    <property type="nucleotide sequence ID" value="NZ_JACJST010000008.1"/>
</dbReference>
<reference evidence="3 4" key="1">
    <citation type="journal article" date="2020" name="ISME J.">
        <title>Comparative genomics reveals insights into cyanobacterial evolution and habitat adaptation.</title>
        <authorList>
            <person name="Chen M.Y."/>
            <person name="Teng W.K."/>
            <person name="Zhao L."/>
            <person name="Hu C.X."/>
            <person name="Zhou Y.K."/>
            <person name="Han B.P."/>
            <person name="Song L.R."/>
            <person name="Shu W.S."/>
        </authorList>
    </citation>
    <scope>NUCLEOTIDE SEQUENCE [LARGE SCALE GENOMIC DNA]</scope>
    <source>
        <strain evidence="3 4">FACHB-196</strain>
    </source>
</reference>
<dbReference type="InterPro" id="IPR011990">
    <property type="entry name" value="TPR-like_helical_dom_sf"/>
</dbReference>
<keyword evidence="4" id="KW-1185">Reference proteome</keyword>
<keyword evidence="1" id="KW-1133">Transmembrane helix</keyword>
<dbReference type="Gene3D" id="1.25.40.10">
    <property type="entry name" value="Tetratricopeptide repeat domain"/>
    <property type="match status" value="1"/>
</dbReference>
<name>A0ABR8FEG7_9NOST</name>
<evidence type="ECO:0000313" key="3">
    <source>
        <dbReference type="EMBL" id="MBD2568383.1"/>
    </source>
</evidence>
<evidence type="ECO:0000256" key="1">
    <source>
        <dbReference type="SAM" id="Phobius"/>
    </source>
</evidence>
<feature type="domain" description="Novel STAND NTPase 1" evidence="2">
    <location>
        <begin position="20"/>
        <end position="235"/>
    </location>
</feature>
<dbReference type="InterPro" id="IPR027417">
    <property type="entry name" value="P-loop_NTPase"/>
</dbReference>